<protein>
    <submittedName>
        <fullName evidence="1">Uncharacterized protein</fullName>
    </submittedName>
</protein>
<proteinExistence type="predicted"/>
<comment type="caution">
    <text evidence="1">The sequence shown here is derived from an EMBL/GenBank/DDBJ whole genome shotgun (WGS) entry which is preliminary data.</text>
</comment>
<dbReference type="EMBL" id="SSTE01007205">
    <property type="protein sequence ID" value="KAA0057163.1"/>
    <property type="molecule type" value="Genomic_DNA"/>
</dbReference>
<name>A0A5A7UMM2_CUCMM</name>
<sequence>MLNNRLRQPLGENKSPKVKKEGIEVNYFVSDPYECINVVFSNSTFTKLVVGYSVDGQIEDDTLYKLDVDPTVVEKSIVRHVVDDFINDEDEQLSIQSRSSDGE</sequence>
<accession>A0A5A7UMM2</accession>
<organism evidence="1 2">
    <name type="scientific">Cucumis melo var. makuwa</name>
    <name type="common">Oriental melon</name>
    <dbReference type="NCBI Taxonomy" id="1194695"/>
    <lineage>
        <taxon>Eukaryota</taxon>
        <taxon>Viridiplantae</taxon>
        <taxon>Streptophyta</taxon>
        <taxon>Embryophyta</taxon>
        <taxon>Tracheophyta</taxon>
        <taxon>Spermatophyta</taxon>
        <taxon>Magnoliopsida</taxon>
        <taxon>eudicotyledons</taxon>
        <taxon>Gunneridae</taxon>
        <taxon>Pentapetalae</taxon>
        <taxon>rosids</taxon>
        <taxon>fabids</taxon>
        <taxon>Cucurbitales</taxon>
        <taxon>Cucurbitaceae</taxon>
        <taxon>Benincaseae</taxon>
        <taxon>Cucumis</taxon>
    </lineage>
</organism>
<dbReference type="AlphaFoldDB" id="A0A5A7UMM2"/>
<gene>
    <name evidence="1" type="ORF">E6C27_scaffold741G00320</name>
</gene>
<dbReference type="Proteomes" id="UP000321393">
    <property type="component" value="Unassembled WGS sequence"/>
</dbReference>
<evidence type="ECO:0000313" key="2">
    <source>
        <dbReference type="Proteomes" id="UP000321393"/>
    </source>
</evidence>
<reference evidence="1 2" key="1">
    <citation type="submission" date="2019-08" db="EMBL/GenBank/DDBJ databases">
        <title>Draft genome sequences of two oriental melons (Cucumis melo L. var makuwa).</title>
        <authorList>
            <person name="Kwon S.-Y."/>
        </authorList>
    </citation>
    <scope>NUCLEOTIDE SEQUENCE [LARGE SCALE GENOMIC DNA]</scope>
    <source>
        <strain evidence="2">cv. SW 3</strain>
        <tissue evidence="1">Leaf</tissue>
    </source>
</reference>
<evidence type="ECO:0000313" key="1">
    <source>
        <dbReference type="EMBL" id="KAA0057163.1"/>
    </source>
</evidence>